<feature type="active site" description="Charge relay system" evidence="6">
    <location>
        <position position="373"/>
    </location>
</feature>
<dbReference type="InterPro" id="IPR050131">
    <property type="entry name" value="Peptidase_S8_subtilisin-like"/>
</dbReference>
<dbReference type="PROSITE" id="PS51892">
    <property type="entry name" value="SUBTILASE"/>
    <property type="match status" value="1"/>
</dbReference>
<dbReference type="InterPro" id="IPR054399">
    <property type="entry name" value="Fervidolysin-like_N_prodom"/>
</dbReference>
<dbReference type="InterPro" id="IPR015500">
    <property type="entry name" value="Peptidase_S8_subtilisin-rel"/>
</dbReference>
<evidence type="ECO:0000256" key="5">
    <source>
        <dbReference type="ARBA" id="ARBA00022825"/>
    </source>
</evidence>
<evidence type="ECO:0000259" key="8">
    <source>
        <dbReference type="Pfam" id="PF00082"/>
    </source>
</evidence>
<evidence type="ECO:0000256" key="1">
    <source>
        <dbReference type="ARBA" id="ARBA00011073"/>
    </source>
</evidence>
<comment type="similarity">
    <text evidence="1 6 7">Belongs to the peptidase S8 family.</text>
</comment>
<dbReference type="InterPro" id="IPR014755">
    <property type="entry name" value="Cu-Rt/internalin_Ig-like"/>
</dbReference>
<dbReference type="GO" id="GO:0006508">
    <property type="term" value="P:proteolysis"/>
    <property type="evidence" value="ECO:0007669"/>
    <property type="project" value="UniProtKB-KW"/>
</dbReference>
<dbReference type="AlphaFoldDB" id="A0A4R7SXC9"/>
<dbReference type="InterPro" id="IPR036852">
    <property type="entry name" value="Peptidase_S8/S53_dom_sf"/>
</dbReference>
<dbReference type="Pfam" id="PF00082">
    <property type="entry name" value="Peptidase_S8"/>
    <property type="match status" value="1"/>
</dbReference>
<gene>
    <name evidence="11" type="ORF">EV138_6013</name>
</gene>
<accession>A0A4R7SXC9</accession>
<dbReference type="Gene3D" id="2.60.120.380">
    <property type="match status" value="1"/>
</dbReference>
<dbReference type="EMBL" id="SOCE01000002">
    <property type="protein sequence ID" value="TDU83549.1"/>
    <property type="molecule type" value="Genomic_DNA"/>
</dbReference>
<proteinExistence type="inferred from homology"/>
<evidence type="ECO:0000313" key="12">
    <source>
        <dbReference type="Proteomes" id="UP000295151"/>
    </source>
</evidence>
<protein>
    <submittedName>
        <fullName evidence="11">Type VII secretion-associated serine protease mycosin</fullName>
    </submittedName>
</protein>
<evidence type="ECO:0000259" key="9">
    <source>
        <dbReference type="Pfam" id="PF13205"/>
    </source>
</evidence>
<feature type="domain" description="Fervidolysin-like N-terminal prodomain" evidence="10">
    <location>
        <begin position="60"/>
        <end position="131"/>
    </location>
</feature>
<name>A0A4R7SXC9_9ACTN</name>
<feature type="domain" description="SbsA Ig-like" evidence="9">
    <location>
        <begin position="577"/>
        <end position="675"/>
    </location>
</feature>
<keyword evidence="4 6" id="KW-0378">Hydrolase</keyword>
<evidence type="ECO:0000256" key="3">
    <source>
        <dbReference type="ARBA" id="ARBA00022729"/>
    </source>
</evidence>
<keyword evidence="2 6" id="KW-0645">Protease</keyword>
<dbReference type="InterPro" id="IPR023827">
    <property type="entry name" value="Peptidase_S8_Asp-AS"/>
</dbReference>
<dbReference type="GO" id="GO:0004252">
    <property type="term" value="F:serine-type endopeptidase activity"/>
    <property type="evidence" value="ECO:0007669"/>
    <property type="project" value="UniProtKB-UniRule"/>
</dbReference>
<sequence length="967" mass="98972">MSLLDPLGGSVIPVRPVHLLRLGVPAALVAATLVTITGSSGNAAQPQPGPYAVKPNFARTAKPAKDAYTPNTVLVKFKKTASAAAKSKALGKVNSRSSAAVGSGIVAVKSELAAPDMLKTLKADASVEKASLDYIRTASSAPNDTYYGSDQAGALGAIRMPQAWDLTKTAGAQTVAVLDTGIDAGHPDLAGRVLAGYNEIRPGTSPNDDNGHGTMTAGIIGANTNNGAGVAGVAWNVKILPVKVLDSSGSGPDSGIIAGINWAASNGAKVINMSLGGDGDDSLLHDAVKSAVAKGVVVVAAAGNTGVNVPHFPASYPEVLSVAATDNNGALTSFSTQGDWVDIAAPGWNIISTGPRSLTPAGYLPYWTGSGTSFSAPMVAGVAALVRNKYPTYTPAQVMARLKSTARDAGPRGLDPFYGAGILDAYNALGGSWAPEFWSAGPDGNDVPARATAITGSSVTGTTGPEGDVDWYKITSTTAHSVVVNVTSPVYDFENRAQNFAPVVKVYDKDLQQIGGAEINYEPDTPVALTASVNVNLVVGDNYISVRNYNGSRDSRAYTVSYAASSAGAAPFDHAWVQNSSVADYSNGVAQTVKPVITSATDLSPASVIDSTVRLLNGKTGAVVPSTVDYAADTKQITITPTAELLDNTPYRISVDGVQETSGATVSSFTSVFRTVDQAPAPLSAFDATGGYTTAALSWTLPGITDLDQVVVRGAAGTTPPASPTAGTAYAPGATTSGTATGLANATSYAFSAWVKDRSGKLSATPATTQLIGTATSLTSASASIVNFGGSVTLNGKASRIDTKAPLAGVPLSLYGRNKNSTVWREIARRTTAADGTASVVYAPSVSTVFAWGYNGSADLLGSRTGNFTVEVRPTIASYVSPTAIKLGASTNFYGYVRPQHAGSLVYLQRLSGSTWSTITSTKLNSTGNYAFGIKPTAKGTYTYRVVFVADADHATAVSASKTFTVS</sequence>
<feature type="active site" description="Charge relay system" evidence="6">
    <location>
        <position position="179"/>
    </location>
</feature>
<keyword evidence="3" id="KW-0732">Signal</keyword>
<feature type="domain" description="Peptidase S8/S53" evidence="8">
    <location>
        <begin position="173"/>
        <end position="421"/>
    </location>
</feature>
<dbReference type="PRINTS" id="PR00723">
    <property type="entry name" value="SUBTILISIN"/>
</dbReference>
<evidence type="ECO:0000256" key="4">
    <source>
        <dbReference type="ARBA" id="ARBA00022801"/>
    </source>
</evidence>
<dbReference type="Pfam" id="PF13205">
    <property type="entry name" value="Big_5"/>
    <property type="match status" value="1"/>
</dbReference>
<dbReference type="Proteomes" id="UP000295151">
    <property type="component" value="Unassembled WGS sequence"/>
</dbReference>
<organism evidence="11 12">
    <name type="scientific">Kribbella voronezhensis</name>
    <dbReference type="NCBI Taxonomy" id="2512212"/>
    <lineage>
        <taxon>Bacteria</taxon>
        <taxon>Bacillati</taxon>
        <taxon>Actinomycetota</taxon>
        <taxon>Actinomycetes</taxon>
        <taxon>Propionibacteriales</taxon>
        <taxon>Kribbellaceae</taxon>
        <taxon>Kribbella</taxon>
    </lineage>
</organism>
<dbReference type="InterPro" id="IPR000209">
    <property type="entry name" value="Peptidase_S8/S53_dom"/>
</dbReference>
<dbReference type="Gene3D" id="2.60.40.1220">
    <property type="match status" value="1"/>
</dbReference>
<evidence type="ECO:0000313" key="11">
    <source>
        <dbReference type="EMBL" id="TDU83549.1"/>
    </source>
</evidence>
<dbReference type="SUPFAM" id="SSF52743">
    <property type="entry name" value="Subtilisin-like"/>
    <property type="match status" value="1"/>
</dbReference>
<evidence type="ECO:0000259" key="10">
    <source>
        <dbReference type="Pfam" id="PF22148"/>
    </source>
</evidence>
<reference evidence="11 12" key="1">
    <citation type="submission" date="2019-03" db="EMBL/GenBank/DDBJ databases">
        <title>Genomic Encyclopedia of Type Strains, Phase III (KMG-III): the genomes of soil and plant-associated and newly described type strains.</title>
        <authorList>
            <person name="Whitman W."/>
        </authorList>
    </citation>
    <scope>NUCLEOTIDE SEQUENCE [LARGE SCALE GENOMIC DNA]</scope>
    <source>
        <strain evidence="11 12">VKM Ac-2575</strain>
    </source>
</reference>
<dbReference type="InterPro" id="IPR032812">
    <property type="entry name" value="SbsA_Ig"/>
</dbReference>
<dbReference type="PROSITE" id="PS00138">
    <property type="entry name" value="SUBTILASE_SER"/>
    <property type="match status" value="1"/>
</dbReference>
<dbReference type="OrthoDB" id="5240330at2"/>
<dbReference type="Gene3D" id="3.40.50.200">
    <property type="entry name" value="Peptidase S8/S53 domain"/>
    <property type="match status" value="1"/>
</dbReference>
<keyword evidence="5 6" id="KW-0720">Serine protease</keyword>
<comment type="caution">
    <text evidence="11">The sequence shown here is derived from an EMBL/GenBank/DDBJ whole genome shotgun (WGS) entry which is preliminary data.</text>
</comment>
<dbReference type="PROSITE" id="PS00136">
    <property type="entry name" value="SUBTILASE_ASP"/>
    <property type="match status" value="1"/>
</dbReference>
<evidence type="ECO:0000256" key="7">
    <source>
        <dbReference type="RuleBase" id="RU003355"/>
    </source>
</evidence>
<evidence type="ECO:0000256" key="6">
    <source>
        <dbReference type="PROSITE-ProRule" id="PRU01240"/>
    </source>
</evidence>
<dbReference type="Pfam" id="PF22148">
    <property type="entry name" value="Fervidolysin_NPro-like"/>
    <property type="match status" value="1"/>
</dbReference>
<evidence type="ECO:0000256" key="2">
    <source>
        <dbReference type="ARBA" id="ARBA00022670"/>
    </source>
</evidence>
<feature type="active site" description="Charge relay system" evidence="6">
    <location>
        <position position="212"/>
    </location>
</feature>
<dbReference type="InterPro" id="IPR023828">
    <property type="entry name" value="Peptidase_S8_Ser-AS"/>
</dbReference>
<keyword evidence="12" id="KW-1185">Reference proteome</keyword>
<dbReference type="PANTHER" id="PTHR43806:SF11">
    <property type="entry name" value="CEREVISIN-RELATED"/>
    <property type="match status" value="1"/>
</dbReference>
<dbReference type="PANTHER" id="PTHR43806">
    <property type="entry name" value="PEPTIDASE S8"/>
    <property type="match status" value="1"/>
</dbReference>